<feature type="domain" description="Smr" evidence="5">
    <location>
        <begin position="610"/>
        <end position="694"/>
    </location>
</feature>
<dbReference type="Gramene" id="rna27986">
    <property type="protein sequence ID" value="RHN65089.1"/>
    <property type="gene ID" value="gene27986"/>
</dbReference>
<feature type="region of interest" description="Disordered" evidence="4">
    <location>
        <begin position="62"/>
        <end position="94"/>
    </location>
</feature>
<feature type="repeat" description="PPR" evidence="3">
    <location>
        <begin position="426"/>
        <end position="460"/>
    </location>
</feature>
<dbReference type="SUPFAM" id="SSF48452">
    <property type="entry name" value="TPR-like"/>
    <property type="match status" value="1"/>
</dbReference>
<dbReference type="EMBL" id="CM001220">
    <property type="protein sequence ID" value="AES92776.1"/>
    <property type="molecule type" value="Genomic_DNA"/>
</dbReference>
<dbReference type="KEGG" id="mtr:11437309"/>
<feature type="repeat" description="PPR" evidence="3">
    <location>
        <begin position="320"/>
        <end position="354"/>
    </location>
</feature>
<dbReference type="AlphaFoldDB" id="G7JMV3"/>
<dbReference type="Pfam" id="PF17177">
    <property type="entry name" value="PPR_long"/>
    <property type="match status" value="1"/>
</dbReference>
<dbReference type="Pfam" id="PF01535">
    <property type="entry name" value="PPR"/>
    <property type="match status" value="1"/>
</dbReference>
<dbReference type="Pfam" id="PF12854">
    <property type="entry name" value="PPR_1"/>
    <property type="match status" value="1"/>
</dbReference>
<sequence>MSYHLCSSSSPLFHDPLTISSRKFKLRNFPSSFHTPSSSSSSSSSSLTPHSKTLLHISLQESIPQQQPQDANSQKDAKFDNPIGNSTSSKSSYIWVNPKSPRAKQLGKKSYDARYSSLVKLSNALDSCEPTEHDVSQILKCLGDKVIEQDAVIIINNMENSVVVPFVLQYVQRKSIPTREVILYNVTLKVFRKCKDLDGAEKVFGEMLQRGVKPDNVTFSTIISCARSCYLPDKAVEWFEKMPLFGCEPDDVTYSVMIDSYGKAGDIDMALNLYDRARTEKWRIEPATFSTLIKMYGVAGNYDGCLNVYEEMKALGVKPNLVVYNTLLDAMGRAKRPWQARTIYKEMINNDILPNRATYASLLHAYGRARFCEDALVVYREMREKEMDLNTHLYNSLLAMCADVGYTDLAFEIFEDMKSSDTCSPDSWTFSSLITIYSCSGRVSEAERMMNEMIESGFEPTIFVLTSLVQCYGKAKRTDDVVKTFNQLLDMGIEPDDRFCGCLLNVMTQTPKEELGKLIDCVEKANPKLSFVVRYLVEGLEGDGEFRKEALELFSSITDGVKRAFCNSLIDLCINLDLLDRARVLLDLGLTLEIYTDIQSRSQTQWSLILRGLSVGASLTAFHVWINDLSKAFESGEDLPPLLGIHTGHGKHRYSDKGLAGVIESHMKELDAPFRESPDKAGWFLTTQVAVKSWMESRGSSKLVAA</sequence>
<comment type="similarity">
    <text evidence="1">Belongs to the PPR family. P subfamily.</text>
</comment>
<feature type="repeat" description="PPR" evidence="3">
    <location>
        <begin position="180"/>
        <end position="214"/>
    </location>
</feature>
<feature type="repeat" description="PPR" evidence="3">
    <location>
        <begin position="285"/>
        <end position="319"/>
    </location>
</feature>
<dbReference type="PANTHER" id="PTHR47447">
    <property type="entry name" value="OS03G0856100 PROTEIN"/>
    <property type="match status" value="1"/>
</dbReference>
<dbReference type="eggNOG" id="KOG4197">
    <property type="taxonomic scope" value="Eukaryota"/>
</dbReference>
<keyword evidence="9" id="KW-1185">Reference proteome</keyword>
<dbReference type="Proteomes" id="UP000265566">
    <property type="component" value="Chromosome 4"/>
</dbReference>
<protein>
    <submittedName>
        <fullName evidence="6">Pentatricopeptide (PPR) repeat protein</fullName>
    </submittedName>
    <submittedName>
        <fullName evidence="7">Putative Smr domain, tetratricopeptide-like helical domain, pentacotripeptide-repeat region of PROPR</fullName>
    </submittedName>
</protein>
<dbReference type="PANTHER" id="PTHR47447:SF12">
    <property type="entry name" value="PENTATRICOPEPTIDE REPEAT-CONTAINING PROTEIN ATP4 HOMOLOG, CHLOROPLASTIC"/>
    <property type="match status" value="1"/>
</dbReference>
<proteinExistence type="inferred from homology"/>
<dbReference type="OrthoDB" id="185373at2759"/>
<feature type="repeat" description="PPR" evidence="3">
    <location>
        <begin position="461"/>
        <end position="495"/>
    </location>
</feature>
<evidence type="ECO:0000259" key="5">
    <source>
        <dbReference type="PROSITE" id="PS50828"/>
    </source>
</evidence>
<dbReference type="Gene3D" id="1.25.40.10">
    <property type="entry name" value="Tetratricopeptide repeat domain"/>
    <property type="match status" value="3"/>
</dbReference>
<evidence type="ECO:0000313" key="7">
    <source>
        <dbReference type="EMBL" id="RHN65089.1"/>
    </source>
</evidence>
<evidence type="ECO:0000313" key="10">
    <source>
        <dbReference type="Proteomes" id="UP000265566"/>
    </source>
</evidence>
<dbReference type="Proteomes" id="UP000002051">
    <property type="component" value="Chromosome 4"/>
</dbReference>
<evidence type="ECO:0000256" key="3">
    <source>
        <dbReference type="PROSITE-ProRule" id="PRU00708"/>
    </source>
</evidence>
<evidence type="ECO:0000256" key="4">
    <source>
        <dbReference type="SAM" id="MobiDB-lite"/>
    </source>
</evidence>
<reference evidence="6 9" key="1">
    <citation type="journal article" date="2011" name="Nature">
        <title>The Medicago genome provides insight into the evolution of rhizobial symbioses.</title>
        <authorList>
            <person name="Young N.D."/>
            <person name="Debelle F."/>
            <person name="Oldroyd G.E."/>
            <person name="Geurts R."/>
            <person name="Cannon S.B."/>
            <person name="Udvardi M.K."/>
            <person name="Benedito V.A."/>
            <person name="Mayer K.F."/>
            <person name="Gouzy J."/>
            <person name="Schoof H."/>
            <person name="Van de Peer Y."/>
            <person name="Proost S."/>
            <person name="Cook D.R."/>
            <person name="Meyers B.C."/>
            <person name="Spannagl M."/>
            <person name="Cheung F."/>
            <person name="De Mita S."/>
            <person name="Krishnakumar V."/>
            <person name="Gundlach H."/>
            <person name="Zhou S."/>
            <person name="Mudge J."/>
            <person name="Bharti A.K."/>
            <person name="Murray J.D."/>
            <person name="Naoumkina M.A."/>
            <person name="Rosen B."/>
            <person name="Silverstein K.A."/>
            <person name="Tang H."/>
            <person name="Rombauts S."/>
            <person name="Zhao P.X."/>
            <person name="Zhou P."/>
            <person name="Barbe V."/>
            <person name="Bardou P."/>
            <person name="Bechner M."/>
            <person name="Bellec A."/>
            <person name="Berger A."/>
            <person name="Berges H."/>
            <person name="Bidwell S."/>
            <person name="Bisseling T."/>
            <person name="Choisne N."/>
            <person name="Couloux A."/>
            <person name="Denny R."/>
            <person name="Deshpande S."/>
            <person name="Dai X."/>
            <person name="Doyle J.J."/>
            <person name="Dudez A.M."/>
            <person name="Farmer A.D."/>
            <person name="Fouteau S."/>
            <person name="Franken C."/>
            <person name="Gibelin C."/>
            <person name="Gish J."/>
            <person name="Goldstein S."/>
            <person name="Gonzalez A.J."/>
            <person name="Green P.J."/>
            <person name="Hallab A."/>
            <person name="Hartog M."/>
            <person name="Hua A."/>
            <person name="Humphray S.J."/>
            <person name="Jeong D.H."/>
            <person name="Jing Y."/>
            <person name="Jocker A."/>
            <person name="Kenton S.M."/>
            <person name="Kim D.J."/>
            <person name="Klee K."/>
            <person name="Lai H."/>
            <person name="Lang C."/>
            <person name="Lin S."/>
            <person name="Macmil S.L."/>
            <person name="Magdelenat G."/>
            <person name="Matthews L."/>
            <person name="McCorrison J."/>
            <person name="Monaghan E.L."/>
            <person name="Mun J.H."/>
            <person name="Najar F.Z."/>
            <person name="Nicholson C."/>
            <person name="Noirot C."/>
            <person name="O'Bleness M."/>
            <person name="Paule C.R."/>
            <person name="Poulain J."/>
            <person name="Prion F."/>
            <person name="Qin B."/>
            <person name="Qu C."/>
            <person name="Retzel E.F."/>
            <person name="Riddle C."/>
            <person name="Sallet E."/>
            <person name="Samain S."/>
            <person name="Samson N."/>
            <person name="Sanders I."/>
            <person name="Saurat O."/>
            <person name="Scarpelli C."/>
            <person name="Schiex T."/>
            <person name="Segurens B."/>
            <person name="Severin A.J."/>
            <person name="Sherrier D.J."/>
            <person name="Shi R."/>
            <person name="Sims S."/>
            <person name="Singer S.R."/>
            <person name="Sinharoy S."/>
            <person name="Sterck L."/>
            <person name="Viollet A."/>
            <person name="Wang B.B."/>
            <person name="Wang K."/>
            <person name="Wang M."/>
            <person name="Wang X."/>
            <person name="Warfsmann J."/>
            <person name="Weissenbach J."/>
            <person name="White D.D."/>
            <person name="White J.D."/>
            <person name="Wiley G.B."/>
            <person name="Wincker P."/>
            <person name="Xing Y."/>
            <person name="Yang L."/>
            <person name="Yao Z."/>
            <person name="Ying F."/>
            <person name="Zhai J."/>
            <person name="Zhou L."/>
            <person name="Zuber A."/>
            <person name="Denarie J."/>
            <person name="Dixon R.A."/>
            <person name="May G.D."/>
            <person name="Schwartz D.C."/>
            <person name="Rogers J."/>
            <person name="Quetier F."/>
            <person name="Town C.D."/>
            <person name="Roe B.A."/>
        </authorList>
    </citation>
    <scope>NUCLEOTIDE SEQUENCE [LARGE SCALE GENOMIC DNA]</scope>
    <source>
        <strain evidence="6">A17</strain>
        <strain evidence="8 9">cv. Jemalong A17</strain>
    </source>
</reference>
<evidence type="ECO:0000313" key="6">
    <source>
        <dbReference type="EMBL" id="AES92776.1"/>
    </source>
</evidence>
<dbReference type="SMART" id="SM00463">
    <property type="entry name" value="SMR"/>
    <property type="match status" value="1"/>
</dbReference>
<dbReference type="GO" id="GO:0045727">
    <property type="term" value="P:positive regulation of translation"/>
    <property type="evidence" value="ECO:0000318"/>
    <property type="project" value="GO_Central"/>
</dbReference>
<feature type="compositionally biased region" description="Polar residues" evidence="4">
    <location>
        <begin position="62"/>
        <end position="72"/>
    </location>
</feature>
<feature type="repeat" description="PPR" evidence="3">
    <location>
        <begin position="390"/>
        <end position="424"/>
    </location>
</feature>
<reference evidence="8" key="3">
    <citation type="submission" date="2015-04" db="UniProtKB">
        <authorList>
            <consortium name="EnsemblPlants"/>
        </authorList>
    </citation>
    <scope>IDENTIFICATION</scope>
    <source>
        <strain evidence="8">cv. Jemalong A17</strain>
    </source>
</reference>
<accession>G7JMV3</accession>
<evidence type="ECO:0000256" key="1">
    <source>
        <dbReference type="ARBA" id="ARBA00007626"/>
    </source>
</evidence>
<dbReference type="HOGENOM" id="CLU_018319_0_0_1"/>
<dbReference type="PROSITE" id="PS50828">
    <property type="entry name" value="SMR"/>
    <property type="match status" value="1"/>
</dbReference>
<feature type="repeat" description="PPR" evidence="3">
    <location>
        <begin position="355"/>
        <end position="389"/>
    </location>
</feature>
<dbReference type="InterPro" id="IPR011990">
    <property type="entry name" value="TPR-like_helical_dom_sf"/>
</dbReference>
<evidence type="ECO:0000313" key="8">
    <source>
        <dbReference type="EnsemblPlants" id="AES92776"/>
    </source>
</evidence>
<keyword evidence="2" id="KW-0677">Repeat</keyword>
<reference evidence="7" key="5">
    <citation type="journal article" date="2018" name="Nat. Plants">
        <title>Whole-genome landscape of Medicago truncatula symbiotic genes.</title>
        <authorList>
            <person name="Pecrix Y."/>
            <person name="Gamas P."/>
            <person name="Carrere S."/>
        </authorList>
    </citation>
    <scope>NUCLEOTIDE SEQUENCE</scope>
    <source>
        <tissue evidence="7">Leaves</tissue>
    </source>
</reference>
<dbReference type="NCBIfam" id="TIGR00756">
    <property type="entry name" value="PPR"/>
    <property type="match status" value="9"/>
</dbReference>
<dbReference type="FunFam" id="1.25.40.10:FF:000509">
    <property type="entry name" value="Pentatricopeptide repeat-containing protein At4g16390, chloroplastic"/>
    <property type="match status" value="1"/>
</dbReference>
<dbReference type="EnsemblPlants" id="AES92776">
    <property type="protein sequence ID" value="AES92776"/>
    <property type="gene ID" value="MTR_4g133740"/>
</dbReference>
<dbReference type="GO" id="GO:0003729">
    <property type="term" value="F:mRNA binding"/>
    <property type="evidence" value="ECO:0000318"/>
    <property type="project" value="GO_Central"/>
</dbReference>
<dbReference type="GO" id="GO:0009570">
    <property type="term" value="C:chloroplast stroma"/>
    <property type="evidence" value="ECO:0000318"/>
    <property type="project" value="GO_Central"/>
</dbReference>
<dbReference type="InterPro" id="IPR002885">
    <property type="entry name" value="PPR_rpt"/>
</dbReference>
<dbReference type="InterPro" id="IPR002625">
    <property type="entry name" value="Smr_dom"/>
</dbReference>
<reference evidence="10" key="4">
    <citation type="journal article" date="2018" name="Nat. Plants">
        <title>Whole-genome landscape of Medicago truncatula symbiotic genes.</title>
        <authorList>
            <person name="Pecrix Y."/>
            <person name="Staton S.E."/>
            <person name="Sallet E."/>
            <person name="Lelandais-Briere C."/>
            <person name="Moreau S."/>
            <person name="Carrere S."/>
            <person name="Blein T."/>
            <person name="Jardinaud M.F."/>
            <person name="Latrasse D."/>
            <person name="Zouine M."/>
            <person name="Zahm M."/>
            <person name="Kreplak J."/>
            <person name="Mayjonade B."/>
            <person name="Satge C."/>
            <person name="Perez M."/>
            <person name="Cauet S."/>
            <person name="Marande W."/>
            <person name="Chantry-Darmon C."/>
            <person name="Lopez-Roques C."/>
            <person name="Bouchez O."/>
            <person name="Berard A."/>
            <person name="Debelle F."/>
            <person name="Munos S."/>
            <person name="Bendahmane A."/>
            <person name="Berges H."/>
            <person name="Niebel A."/>
            <person name="Buitink J."/>
            <person name="Frugier F."/>
            <person name="Benhamed M."/>
            <person name="Crespi M."/>
            <person name="Gouzy J."/>
            <person name="Gamas P."/>
        </authorList>
    </citation>
    <scope>NUCLEOTIDE SEQUENCE [LARGE SCALE GENOMIC DNA]</scope>
    <source>
        <strain evidence="10">cv. Jemalong A17</strain>
    </source>
</reference>
<name>G7JMV3_MEDTR</name>
<gene>
    <name evidence="8" type="primary">11437309</name>
    <name evidence="6" type="ordered locus">MTR_4g133740</name>
    <name evidence="7" type="ORF">MtrunA17_Chr4g0076151</name>
</gene>
<dbReference type="PROSITE" id="PS51375">
    <property type="entry name" value="PPR"/>
    <property type="match status" value="9"/>
</dbReference>
<organism evidence="6 9">
    <name type="scientific">Medicago truncatula</name>
    <name type="common">Barrel medic</name>
    <name type="synonym">Medicago tribuloides</name>
    <dbReference type="NCBI Taxonomy" id="3880"/>
    <lineage>
        <taxon>Eukaryota</taxon>
        <taxon>Viridiplantae</taxon>
        <taxon>Streptophyta</taxon>
        <taxon>Embryophyta</taxon>
        <taxon>Tracheophyta</taxon>
        <taxon>Spermatophyta</taxon>
        <taxon>Magnoliopsida</taxon>
        <taxon>eudicotyledons</taxon>
        <taxon>Gunneridae</taxon>
        <taxon>Pentapetalae</taxon>
        <taxon>rosids</taxon>
        <taxon>fabids</taxon>
        <taxon>Fabales</taxon>
        <taxon>Fabaceae</taxon>
        <taxon>Papilionoideae</taxon>
        <taxon>50 kb inversion clade</taxon>
        <taxon>NPAAA clade</taxon>
        <taxon>Hologalegina</taxon>
        <taxon>IRL clade</taxon>
        <taxon>Trifolieae</taxon>
        <taxon>Medicago</taxon>
    </lineage>
</organism>
<dbReference type="FunFam" id="1.25.40.10:FF:000485">
    <property type="entry name" value="pentatricopeptide repeat-containing protein At4g16390, chloroplastic"/>
    <property type="match status" value="1"/>
</dbReference>
<dbReference type="Pfam" id="PF13041">
    <property type="entry name" value="PPR_2"/>
    <property type="match status" value="1"/>
</dbReference>
<dbReference type="GO" id="GO:0009658">
    <property type="term" value="P:chloroplast organization"/>
    <property type="evidence" value="ECO:0007669"/>
    <property type="project" value="UniProtKB-ARBA"/>
</dbReference>
<dbReference type="InterPro" id="IPR033443">
    <property type="entry name" value="PROP1-like_PPR_dom"/>
</dbReference>
<dbReference type="FunFam" id="1.25.40.10:FF:000423">
    <property type="entry name" value="Pentatricopeptide repeat-containing protein, chloroplastic"/>
    <property type="match status" value="1"/>
</dbReference>
<feature type="repeat" description="PPR" evidence="3">
    <location>
        <begin position="250"/>
        <end position="284"/>
    </location>
</feature>
<dbReference type="OMA" id="RPWQAKK"/>
<dbReference type="GO" id="GO:0042134">
    <property type="term" value="F:rRNA primary transcript binding"/>
    <property type="evidence" value="ECO:0000318"/>
    <property type="project" value="GO_Central"/>
</dbReference>
<feature type="compositionally biased region" description="Polar residues" evidence="4">
    <location>
        <begin position="83"/>
        <end position="94"/>
    </location>
</feature>
<evidence type="ECO:0000256" key="2">
    <source>
        <dbReference type="ARBA" id="ARBA00022737"/>
    </source>
</evidence>
<evidence type="ECO:0000313" key="9">
    <source>
        <dbReference type="Proteomes" id="UP000002051"/>
    </source>
</evidence>
<dbReference type="PaxDb" id="3880-AES92776"/>
<reference evidence="6 9" key="2">
    <citation type="journal article" date="2014" name="BMC Genomics">
        <title>An improved genome release (version Mt4.0) for the model legume Medicago truncatula.</title>
        <authorList>
            <person name="Tang H."/>
            <person name="Krishnakumar V."/>
            <person name="Bidwell S."/>
            <person name="Rosen B."/>
            <person name="Chan A."/>
            <person name="Zhou S."/>
            <person name="Gentzbittel L."/>
            <person name="Childs K.L."/>
            <person name="Yandell M."/>
            <person name="Gundlach H."/>
            <person name="Mayer K.F."/>
            <person name="Schwartz D.C."/>
            <person name="Town C.D."/>
        </authorList>
    </citation>
    <scope>GENOME REANNOTATION</scope>
    <source>
        <strain evidence="8 9">cv. Jemalong A17</strain>
    </source>
</reference>
<dbReference type="EMBL" id="PSQE01000004">
    <property type="protein sequence ID" value="RHN65089.1"/>
    <property type="molecule type" value="Genomic_DNA"/>
</dbReference>
<feature type="repeat" description="PPR" evidence="3">
    <location>
        <begin position="215"/>
        <end position="249"/>
    </location>
</feature>